<dbReference type="EMBL" id="JBHLSW010000003">
    <property type="protein sequence ID" value="MFC0633310.1"/>
    <property type="molecule type" value="Genomic_DNA"/>
</dbReference>
<dbReference type="Proteomes" id="UP001589906">
    <property type="component" value="Unassembled WGS sequence"/>
</dbReference>
<comment type="caution">
    <text evidence="2">The sequence shown here is derived from an EMBL/GenBank/DDBJ whole genome shotgun (WGS) entry which is preliminary data.</text>
</comment>
<evidence type="ECO:0000256" key="1">
    <source>
        <dbReference type="SAM" id="MobiDB-lite"/>
    </source>
</evidence>
<feature type="compositionally biased region" description="Basic and acidic residues" evidence="1">
    <location>
        <begin position="71"/>
        <end position="84"/>
    </location>
</feature>
<sequence>MIALFSRIPWQWKAAGGVVLAFALLWTAYSYQKARADRAVAQARTSKVTTRALDQVAVEIPIIRSEQEEKQRAVDQIEGSDQRLPDGYGADLQRVRDRQRGGDPR</sequence>
<keyword evidence="3" id="KW-1185">Reference proteome</keyword>
<evidence type="ECO:0000313" key="2">
    <source>
        <dbReference type="EMBL" id="MFC0633310.1"/>
    </source>
</evidence>
<feature type="region of interest" description="Disordered" evidence="1">
    <location>
        <begin position="71"/>
        <end position="105"/>
    </location>
</feature>
<protein>
    <submittedName>
        <fullName evidence="2">Uncharacterized protein</fullName>
    </submittedName>
</protein>
<organism evidence="2 3">
    <name type="scientific">Brevundimonas balnearis</name>
    <dbReference type="NCBI Taxonomy" id="1572858"/>
    <lineage>
        <taxon>Bacteria</taxon>
        <taxon>Pseudomonadati</taxon>
        <taxon>Pseudomonadota</taxon>
        <taxon>Alphaproteobacteria</taxon>
        <taxon>Caulobacterales</taxon>
        <taxon>Caulobacteraceae</taxon>
        <taxon>Brevundimonas</taxon>
    </lineage>
</organism>
<accession>A0ABV6R110</accession>
<proteinExistence type="predicted"/>
<name>A0ABV6R110_9CAUL</name>
<feature type="compositionally biased region" description="Basic and acidic residues" evidence="1">
    <location>
        <begin position="93"/>
        <end position="105"/>
    </location>
</feature>
<gene>
    <name evidence="2" type="ORF">ACFFGE_05375</name>
</gene>
<dbReference type="RefSeq" id="WP_376835043.1">
    <property type="nucleotide sequence ID" value="NZ_JBHLSW010000003.1"/>
</dbReference>
<reference evidence="2 3" key="1">
    <citation type="submission" date="2024-09" db="EMBL/GenBank/DDBJ databases">
        <authorList>
            <person name="Sun Q."/>
            <person name="Mori K."/>
        </authorList>
    </citation>
    <scope>NUCLEOTIDE SEQUENCE [LARGE SCALE GENOMIC DNA]</scope>
    <source>
        <strain evidence="2 3">NCAIM B.02621</strain>
    </source>
</reference>
<evidence type="ECO:0000313" key="3">
    <source>
        <dbReference type="Proteomes" id="UP001589906"/>
    </source>
</evidence>